<evidence type="ECO:0000313" key="3">
    <source>
        <dbReference type="Proteomes" id="UP000551327"/>
    </source>
</evidence>
<proteinExistence type="predicted"/>
<evidence type="ECO:0008006" key="4">
    <source>
        <dbReference type="Google" id="ProtNLM"/>
    </source>
</evidence>
<evidence type="ECO:0000256" key="1">
    <source>
        <dbReference type="SAM" id="SignalP"/>
    </source>
</evidence>
<accession>A0A7X1KPW9</accession>
<feature type="chain" id="PRO_5031050676" description="DUF922 domain-containing protein" evidence="1">
    <location>
        <begin position="17"/>
        <end position="145"/>
    </location>
</feature>
<sequence length="145" mass="15483">MFALLAAMSLPLLADAAVLAHTERLEHSGMAYQVTYEPQVRTTAKTIGAAGGTRTGGQWCRTTTEIAVDRAVRLDDGTPALTHRLAGRQELTAQHPGSCEQNRKALATAEARQAPLVREQVRAIAAADRPALLAQIEAVRAFAVN</sequence>
<dbReference type="EMBL" id="JACLAX010000005">
    <property type="protein sequence ID" value="MBC2668893.1"/>
    <property type="molecule type" value="Genomic_DNA"/>
</dbReference>
<organism evidence="2 3">
    <name type="scientific">Novosphingobium piscinae</name>
    <dbReference type="NCBI Taxonomy" id="1507448"/>
    <lineage>
        <taxon>Bacteria</taxon>
        <taxon>Pseudomonadati</taxon>
        <taxon>Pseudomonadota</taxon>
        <taxon>Alphaproteobacteria</taxon>
        <taxon>Sphingomonadales</taxon>
        <taxon>Sphingomonadaceae</taxon>
        <taxon>Novosphingobium</taxon>
    </lineage>
</organism>
<keyword evidence="1" id="KW-0732">Signal</keyword>
<name>A0A7X1KPW9_9SPHN</name>
<dbReference type="RefSeq" id="WP_185678779.1">
    <property type="nucleotide sequence ID" value="NZ_JACLAX010000005.1"/>
</dbReference>
<evidence type="ECO:0000313" key="2">
    <source>
        <dbReference type="EMBL" id="MBC2668893.1"/>
    </source>
</evidence>
<protein>
    <recommendedName>
        <fullName evidence="4">DUF922 domain-containing protein</fullName>
    </recommendedName>
</protein>
<keyword evidence="3" id="KW-1185">Reference proteome</keyword>
<comment type="caution">
    <text evidence="2">The sequence shown here is derived from an EMBL/GenBank/DDBJ whole genome shotgun (WGS) entry which is preliminary data.</text>
</comment>
<dbReference type="AlphaFoldDB" id="A0A7X1KPW9"/>
<feature type="signal peptide" evidence="1">
    <location>
        <begin position="1"/>
        <end position="16"/>
    </location>
</feature>
<reference evidence="2 3" key="1">
    <citation type="submission" date="2020-08" db="EMBL/GenBank/DDBJ databases">
        <title>The genome sequence of type strain Novosphingobium piscinae KCTC 42194.</title>
        <authorList>
            <person name="Liu Y."/>
        </authorList>
    </citation>
    <scope>NUCLEOTIDE SEQUENCE [LARGE SCALE GENOMIC DNA]</scope>
    <source>
        <strain evidence="2 3">KCTC 42194</strain>
    </source>
</reference>
<dbReference type="Proteomes" id="UP000551327">
    <property type="component" value="Unassembled WGS sequence"/>
</dbReference>
<gene>
    <name evidence="2" type="ORF">H7F53_07040</name>
</gene>